<evidence type="ECO:0000256" key="17">
    <source>
        <dbReference type="RuleBase" id="RU000304"/>
    </source>
</evidence>
<evidence type="ECO:0000256" key="3">
    <source>
        <dbReference type="ARBA" id="ARBA00010217"/>
    </source>
</evidence>
<sequence>MNKFFRDIARDKLIRFSSKQLKIFTRNFSIVIGQGGFGKVYRGELANGVQVAVKMMAQECEKEFMAEVGILARLYHRNLIKLFGFCFNANMKALVFEFMEKGSLCNNHSIDWEKLYHITIGIAKGLSYMHECCEQVIIHCDIKPANILLDSNFSPKIADFGLIELYDRNANHAPSILKGTPGYLAPELVTLSETTYKCDVYSFGVTLFEIVGRRILDLTVNCCEKPKLFVEQVYWDKIKEKLEEILTERGIEEKKNIEQAKKLLMVALWCVQRIPENRPSMSTVVKILEGELDTMEPPKPQIWASSDEDLGVSTTGRQ</sequence>
<evidence type="ECO:0000256" key="11">
    <source>
        <dbReference type="ARBA" id="ARBA00022840"/>
    </source>
</evidence>
<evidence type="ECO:0000256" key="4">
    <source>
        <dbReference type="ARBA" id="ARBA00022475"/>
    </source>
</evidence>
<dbReference type="PROSITE" id="PS50011">
    <property type="entry name" value="PROTEIN_KINASE_DOM"/>
    <property type="match status" value="1"/>
</dbReference>
<dbReference type="GO" id="GO:0002229">
    <property type="term" value="P:defense response to oomycetes"/>
    <property type="evidence" value="ECO:0007669"/>
    <property type="project" value="UniProtKB-ARBA"/>
</dbReference>
<dbReference type="InterPro" id="IPR000719">
    <property type="entry name" value="Prot_kinase_dom"/>
</dbReference>
<protein>
    <recommendedName>
        <fullName evidence="19">Protein kinase domain-containing protein</fullName>
    </recommendedName>
</protein>
<dbReference type="GO" id="GO:0005886">
    <property type="term" value="C:plasma membrane"/>
    <property type="evidence" value="ECO:0007669"/>
    <property type="project" value="UniProtKB-SubCell"/>
</dbReference>
<keyword evidence="8" id="KW-0732">Signal</keyword>
<dbReference type="GO" id="GO:0004674">
    <property type="term" value="F:protein serine/threonine kinase activity"/>
    <property type="evidence" value="ECO:0007669"/>
    <property type="project" value="UniProtKB-KW"/>
</dbReference>
<dbReference type="Gene3D" id="3.30.200.20">
    <property type="entry name" value="Phosphorylase Kinase, domain 1"/>
    <property type="match status" value="1"/>
</dbReference>
<feature type="binding site" evidence="16">
    <location>
        <position position="54"/>
    </location>
    <ligand>
        <name>ATP</name>
        <dbReference type="ChEBI" id="CHEBI:30616"/>
    </ligand>
</feature>
<dbReference type="Proteomes" id="UP000230069">
    <property type="component" value="Unassembled WGS sequence"/>
</dbReference>
<dbReference type="GO" id="GO:0005524">
    <property type="term" value="F:ATP binding"/>
    <property type="evidence" value="ECO:0007669"/>
    <property type="project" value="UniProtKB-UniRule"/>
</dbReference>
<organism evidence="20 21">
    <name type="scientific">Aquilegia coerulea</name>
    <name type="common">Rocky mountain columbine</name>
    <dbReference type="NCBI Taxonomy" id="218851"/>
    <lineage>
        <taxon>Eukaryota</taxon>
        <taxon>Viridiplantae</taxon>
        <taxon>Streptophyta</taxon>
        <taxon>Embryophyta</taxon>
        <taxon>Tracheophyta</taxon>
        <taxon>Spermatophyta</taxon>
        <taxon>Magnoliopsida</taxon>
        <taxon>Ranunculales</taxon>
        <taxon>Ranunculaceae</taxon>
        <taxon>Thalictroideae</taxon>
        <taxon>Aquilegia</taxon>
    </lineage>
</organism>
<keyword evidence="9 16" id="KW-0547">Nucleotide-binding</keyword>
<keyword evidence="21" id="KW-1185">Reference proteome</keyword>
<keyword evidence="14" id="KW-0675">Receptor</keyword>
<keyword evidence="7" id="KW-0812">Transmembrane</keyword>
<keyword evidence="5 17" id="KW-0723">Serine/threonine-protein kinase</keyword>
<keyword evidence="13" id="KW-0472">Membrane</keyword>
<evidence type="ECO:0000256" key="18">
    <source>
        <dbReference type="SAM" id="MobiDB-lite"/>
    </source>
</evidence>
<dbReference type="SUPFAM" id="SSF56112">
    <property type="entry name" value="Protein kinase-like (PK-like)"/>
    <property type="match status" value="1"/>
</dbReference>
<evidence type="ECO:0000259" key="19">
    <source>
        <dbReference type="PROSITE" id="PS50011"/>
    </source>
</evidence>
<proteinExistence type="inferred from homology"/>
<dbReference type="SMART" id="SM00220">
    <property type="entry name" value="S_TKc"/>
    <property type="match status" value="1"/>
</dbReference>
<dbReference type="OrthoDB" id="4062651at2759"/>
<evidence type="ECO:0000256" key="6">
    <source>
        <dbReference type="ARBA" id="ARBA00022679"/>
    </source>
</evidence>
<dbReference type="InterPro" id="IPR008271">
    <property type="entry name" value="Ser/Thr_kinase_AS"/>
</dbReference>
<dbReference type="Pfam" id="PF00069">
    <property type="entry name" value="Pkinase"/>
    <property type="match status" value="1"/>
</dbReference>
<comment type="similarity">
    <text evidence="3">In the C-terminal section; belongs to the protein kinase superfamily. Ser/Thr protein kinase family.</text>
</comment>
<evidence type="ECO:0000313" key="20">
    <source>
        <dbReference type="EMBL" id="PIA63359.1"/>
    </source>
</evidence>
<evidence type="ECO:0000256" key="9">
    <source>
        <dbReference type="ARBA" id="ARBA00022741"/>
    </source>
</evidence>
<reference evidence="20 21" key="1">
    <citation type="submission" date="2017-09" db="EMBL/GenBank/DDBJ databases">
        <title>WGS assembly of Aquilegia coerulea Goldsmith.</title>
        <authorList>
            <person name="Hodges S."/>
            <person name="Kramer E."/>
            <person name="Nordborg M."/>
            <person name="Tomkins J."/>
            <person name="Borevitz J."/>
            <person name="Derieg N."/>
            <person name="Yan J."/>
            <person name="Mihaltcheva S."/>
            <person name="Hayes R.D."/>
            <person name="Rokhsar D."/>
        </authorList>
    </citation>
    <scope>NUCLEOTIDE SEQUENCE [LARGE SCALE GENOMIC DNA]</scope>
    <source>
        <strain evidence="21">cv. Goldsmith</strain>
    </source>
</reference>
<keyword evidence="15" id="KW-0325">Glycoprotein</keyword>
<comment type="similarity">
    <text evidence="2">In the N-terminal section; belongs to the leguminous lectin family.</text>
</comment>
<name>A0A2G5F5V6_AQUCA</name>
<feature type="region of interest" description="Disordered" evidence="18">
    <location>
        <begin position="297"/>
        <end position="318"/>
    </location>
</feature>
<evidence type="ECO:0000256" key="15">
    <source>
        <dbReference type="ARBA" id="ARBA00023180"/>
    </source>
</evidence>
<feature type="domain" description="Protein kinase" evidence="19">
    <location>
        <begin position="26"/>
        <end position="292"/>
    </location>
</feature>
<evidence type="ECO:0000256" key="13">
    <source>
        <dbReference type="ARBA" id="ARBA00023136"/>
    </source>
</evidence>
<dbReference type="FunFam" id="1.10.510.10:FF:000240">
    <property type="entry name" value="Lectin-domain containing receptor kinase A4.3"/>
    <property type="match status" value="1"/>
</dbReference>
<evidence type="ECO:0000256" key="12">
    <source>
        <dbReference type="ARBA" id="ARBA00022989"/>
    </source>
</evidence>
<evidence type="ECO:0000256" key="8">
    <source>
        <dbReference type="ARBA" id="ARBA00022729"/>
    </source>
</evidence>
<dbReference type="InterPro" id="IPR017441">
    <property type="entry name" value="Protein_kinase_ATP_BS"/>
</dbReference>
<evidence type="ECO:0000256" key="5">
    <source>
        <dbReference type="ARBA" id="ARBA00022527"/>
    </source>
</evidence>
<evidence type="ECO:0000256" key="14">
    <source>
        <dbReference type="ARBA" id="ARBA00023170"/>
    </source>
</evidence>
<dbReference type="EMBL" id="KZ305019">
    <property type="protein sequence ID" value="PIA63359.1"/>
    <property type="molecule type" value="Genomic_DNA"/>
</dbReference>
<dbReference type="InterPro" id="IPR045874">
    <property type="entry name" value="LRK10/LRL21-25-like"/>
</dbReference>
<accession>A0A2G5F5V6</accession>
<dbReference type="PROSITE" id="PS00108">
    <property type="entry name" value="PROTEIN_KINASE_ST"/>
    <property type="match status" value="1"/>
</dbReference>
<keyword evidence="4" id="KW-1003">Cell membrane</keyword>
<keyword evidence="11 16" id="KW-0067">ATP-binding</keyword>
<evidence type="ECO:0000256" key="1">
    <source>
        <dbReference type="ARBA" id="ARBA00004251"/>
    </source>
</evidence>
<dbReference type="AlphaFoldDB" id="A0A2G5F5V6"/>
<evidence type="ECO:0000256" key="2">
    <source>
        <dbReference type="ARBA" id="ARBA00008536"/>
    </source>
</evidence>
<keyword evidence="6" id="KW-0808">Transferase</keyword>
<evidence type="ECO:0000256" key="10">
    <source>
        <dbReference type="ARBA" id="ARBA00022777"/>
    </source>
</evidence>
<dbReference type="Gene3D" id="1.10.510.10">
    <property type="entry name" value="Transferase(Phosphotransferase) domain 1"/>
    <property type="match status" value="1"/>
</dbReference>
<evidence type="ECO:0000313" key="21">
    <source>
        <dbReference type="Proteomes" id="UP000230069"/>
    </source>
</evidence>
<keyword evidence="12" id="KW-1133">Transmembrane helix</keyword>
<dbReference type="PROSITE" id="PS00107">
    <property type="entry name" value="PROTEIN_KINASE_ATP"/>
    <property type="match status" value="1"/>
</dbReference>
<gene>
    <name evidence="20" type="ORF">AQUCO_00200999v1</name>
</gene>
<dbReference type="InterPro" id="IPR011009">
    <property type="entry name" value="Kinase-like_dom_sf"/>
</dbReference>
<dbReference type="STRING" id="218851.A0A2G5F5V6"/>
<keyword evidence="10" id="KW-0418">Kinase</keyword>
<comment type="similarity">
    <text evidence="17">Belongs to the protein kinase superfamily.</text>
</comment>
<evidence type="ECO:0000256" key="7">
    <source>
        <dbReference type="ARBA" id="ARBA00022692"/>
    </source>
</evidence>
<dbReference type="PANTHER" id="PTHR27009">
    <property type="entry name" value="RUST RESISTANCE KINASE LR10-RELATED"/>
    <property type="match status" value="1"/>
</dbReference>
<evidence type="ECO:0000256" key="16">
    <source>
        <dbReference type="PROSITE-ProRule" id="PRU10141"/>
    </source>
</evidence>
<comment type="subcellular location">
    <subcellularLocation>
        <location evidence="1">Cell membrane</location>
        <topology evidence="1">Single-pass type I membrane protein</topology>
    </subcellularLocation>
</comment>
<dbReference type="InParanoid" id="A0A2G5F5V6"/>